<keyword evidence="2" id="KW-1003">Cell membrane</keyword>
<gene>
    <name evidence="8" type="ORF">ACFO3Q_01725</name>
</gene>
<dbReference type="EMBL" id="JBHSGG010000002">
    <property type="protein sequence ID" value="MFC4726898.1"/>
    <property type="molecule type" value="Genomic_DNA"/>
</dbReference>
<feature type="transmembrane region" description="Helical" evidence="6">
    <location>
        <begin position="661"/>
        <end position="681"/>
    </location>
</feature>
<feature type="transmembrane region" description="Helical" evidence="6">
    <location>
        <begin position="416"/>
        <end position="437"/>
    </location>
</feature>
<comment type="caution">
    <text evidence="8">The sequence shown here is derived from an EMBL/GenBank/DDBJ whole genome shotgun (WGS) entry which is preliminary data.</text>
</comment>
<evidence type="ECO:0000313" key="8">
    <source>
        <dbReference type="EMBL" id="MFC4726898.1"/>
    </source>
</evidence>
<feature type="transmembrane region" description="Helical" evidence="6">
    <location>
        <begin position="340"/>
        <end position="359"/>
    </location>
</feature>
<feature type="transmembrane region" description="Helical" evidence="6">
    <location>
        <begin position="635"/>
        <end position="654"/>
    </location>
</feature>
<feature type="domain" description="Membrane transport protein MMPL" evidence="7">
    <location>
        <begin position="184"/>
        <end position="390"/>
    </location>
</feature>
<evidence type="ECO:0000256" key="2">
    <source>
        <dbReference type="ARBA" id="ARBA00022475"/>
    </source>
</evidence>
<evidence type="ECO:0000256" key="5">
    <source>
        <dbReference type="ARBA" id="ARBA00023136"/>
    </source>
</evidence>
<accession>A0ABV9NJJ7</accession>
<keyword evidence="3 6" id="KW-0812">Transmembrane</keyword>
<dbReference type="SUPFAM" id="SSF82866">
    <property type="entry name" value="Multidrug efflux transporter AcrB transmembrane domain"/>
    <property type="match status" value="2"/>
</dbReference>
<evidence type="ECO:0000259" key="7">
    <source>
        <dbReference type="Pfam" id="PF03176"/>
    </source>
</evidence>
<feature type="transmembrane region" description="Helical" evidence="6">
    <location>
        <begin position="718"/>
        <end position="739"/>
    </location>
</feature>
<evidence type="ECO:0000256" key="4">
    <source>
        <dbReference type="ARBA" id="ARBA00022989"/>
    </source>
</evidence>
<dbReference type="InterPro" id="IPR004869">
    <property type="entry name" value="MMPL_dom"/>
</dbReference>
<comment type="subcellular location">
    <subcellularLocation>
        <location evidence="1">Cell membrane</location>
        <topology evidence="1">Multi-pass membrane protein</topology>
    </subcellularLocation>
</comment>
<dbReference type="Pfam" id="PF03176">
    <property type="entry name" value="MMPL"/>
    <property type="match status" value="1"/>
</dbReference>
<feature type="transmembrane region" description="Helical" evidence="6">
    <location>
        <begin position="273"/>
        <end position="294"/>
    </location>
</feature>
<dbReference type="PANTHER" id="PTHR33406">
    <property type="entry name" value="MEMBRANE PROTEIN MJ1562-RELATED"/>
    <property type="match status" value="1"/>
</dbReference>
<feature type="transmembrane region" description="Helical" evidence="6">
    <location>
        <begin position="247"/>
        <end position="266"/>
    </location>
</feature>
<feature type="transmembrane region" description="Helical" evidence="6">
    <location>
        <begin position="365"/>
        <end position="384"/>
    </location>
</feature>
<feature type="transmembrane region" description="Helical" evidence="6">
    <location>
        <begin position="745"/>
        <end position="766"/>
    </location>
</feature>
<proteinExistence type="predicted"/>
<organism evidence="8 9">
    <name type="scientific">Coralloluteibacterium thermophilum</name>
    <dbReference type="NCBI Taxonomy" id="2707049"/>
    <lineage>
        <taxon>Bacteria</taxon>
        <taxon>Pseudomonadati</taxon>
        <taxon>Pseudomonadota</taxon>
        <taxon>Gammaproteobacteria</taxon>
        <taxon>Lysobacterales</taxon>
        <taxon>Lysobacteraceae</taxon>
        <taxon>Coralloluteibacterium</taxon>
    </lineage>
</organism>
<feature type="transmembrane region" description="Helical" evidence="6">
    <location>
        <begin position="300"/>
        <end position="320"/>
    </location>
</feature>
<dbReference type="RefSeq" id="WP_377002859.1">
    <property type="nucleotide sequence ID" value="NZ_JBHSGG010000002.1"/>
</dbReference>
<keyword evidence="9" id="KW-1185">Reference proteome</keyword>
<keyword evidence="5 6" id="KW-0472">Membrane</keyword>
<evidence type="ECO:0000256" key="6">
    <source>
        <dbReference type="SAM" id="Phobius"/>
    </source>
</evidence>
<reference evidence="9" key="1">
    <citation type="journal article" date="2019" name="Int. J. Syst. Evol. Microbiol.">
        <title>The Global Catalogue of Microorganisms (GCM) 10K type strain sequencing project: providing services to taxonomists for standard genome sequencing and annotation.</title>
        <authorList>
            <consortium name="The Broad Institute Genomics Platform"/>
            <consortium name="The Broad Institute Genome Sequencing Center for Infectious Disease"/>
            <person name="Wu L."/>
            <person name="Ma J."/>
        </authorList>
    </citation>
    <scope>NUCLEOTIDE SEQUENCE [LARGE SCALE GENOMIC DNA]</scope>
    <source>
        <strain evidence="9">CGMCC 1.13574</strain>
    </source>
</reference>
<sequence>MTTPSRRLAIAAAWLFALALLGGLVASRLELSGDLRLFMPSPQTPAQALVIEELGEGPGSRLLLLAIEGAEPEVLAEDAQALRAALEGDPAFELVANGEFDAEAIPPELLPYRYLLTPSFDDAPLDAARLREALGERLEDLASPAAPMVEPLVPRDPTLEMLTLAESWQPPVQPELRHGVWFDRDGRAALLLVETAAAGFDPDAQQAVLAQLQATFEAVRSEPGMHLTISGPGAFSVLMRDKTSGEASTLGAAATVGMVLLLLFAYRSWRVPLVAVLPLASAALVGLAAVSLAFGSVHGITLAFGFTLIGVAQDYPVHLLSHRRTDVSPWTSVRALWPTLLTGVVSTCLAYLAFFISGVEGLKQLGLFTICGLLTAAATTRFLLPALLDTPRHDPAESRRLDRAWSALLALPRPRWLAPLVGALALAVILLSPRPWWENDLAALTPVPEDLLLRDAALRQDLGAPDVRWMMVVHGADAEAVLARETELAGGLDALVAAGDIAGYDTAARYLPPVAVQRARQAALPDAPTLEAALAEATADLPFRAGVFAPFLADVATARAAAPLTPEAVADTPLALSIEGLLLEREQDTVGLVTLSGVDDPAPLMAFAAAAGDDVELLDLKDATESLVAAYRERVLAALGVAALLLAAAVWIGLRDARRVAAVLVPVAVAMLVVVAVLHGLGVTFNLFHLIALILGAGLGLDYALFFEHARGDRREQLRTFHAVLVCGASTLLVFALLGLSSIPVLRAIGTTVGLAVLANFALAVLTVRIAPPSRREAP</sequence>
<dbReference type="InterPro" id="IPR050545">
    <property type="entry name" value="Mycobact_MmpL"/>
</dbReference>
<protein>
    <submittedName>
        <fullName evidence="8">MMPL family transporter</fullName>
    </submittedName>
</protein>
<feature type="transmembrane region" description="Helical" evidence="6">
    <location>
        <begin position="687"/>
        <end position="706"/>
    </location>
</feature>
<evidence type="ECO:0000256" key="3">
    <source>
        <dbReference type="ARBA" id="ARBA00022692"/>
    </source>
</evidence>
<dbReference type="Proteomes" id="UP001595892">
    <property type="component" value="Unassembled WGS sequence"/>
</dbReference>
<name>A0ABV9NJJ7_9GAMM</name>
<keyword evidence="4 6" id="KW-1133">Transmembrane helix</keyword>
<evidence type="ECO:0000256" key="1">
    <source>
        <dbReference type="ARBA" id="ARBA00004651"/>
    </source>
</evidence>
<evidence type="ECO:0000313" key="9">
    <source>
        <dbReference type="Proteomes" id="UP001595892"/>
    </source>
</evidence>
<dbReference type="PANTHER" id="PTHR33406:SF13">
    <property type="entry name" value="MEMBRANE PROTEIN YDFJ"/>
    <property type="match status" value="1"/>
</dbReference>
<dbReference type="Gene3D" id="1.20.1640.10">
    <property type="entry name" value="Multidrug efflux transporter AcrB transmembrane domain"/>
    <property type="match status" value="2"/>
</dbReference>